<evidence type="ECO:0000313" key="1">
    <source>
        <dbReference type="EMBL" id="VVO01050.1"/>
    </source>
</evidence>
<reference evidence="1 2" key="1">
    <citation type="submission" date="2019-09" db="EMBL/GenBank/DDBJ databases">
        <authorList>
            <person name="Chandra G."/>
            <person name="Truman W A."/>
        </authorList>
    </citation>
    <scope>NUCLEOTIDE SEQUENCE [LARGE SCALE GENOMIC DNA]</scope>
    <source>
        <strain evidence="1">PS691</strain>
    </source>
</reference>
<dbReference type="Proteomes" id="UP000337909">
    <property type="component" value="Unassembled WGS sequence"/>
</dbReference>
<accession>A0A5E7C8W6</accession>
<dbReference type="EMBL" id="CABVHQ010000023">
    <property type="protein sequence ID" value="VVO01050.1"/>
    <property type="molecule type" value="Genomic_DNA"/>
</dbReference>
<dbReference type="OrthoDB" id="6904952at2"/>
<sequence length="93" mass="10956">MKSFQDGLLTPDEERKLLALGSWHDALDDRALRMNCPDAYHDELLRQADEMDRLKIVTWQEWRDLRVEADRAYLRAVAGDDFTLQARVERPAR</sequence>
<dbReference type="AlphaFoldDB" id="A0A5E7C8W6"/>
<dbReference type="RefSeq" id="WP_150642625.1">
    <property type="nucleotide sequence ID" value="NZ_CABVHQ010000023.1"/>
</dbReference>
<evidence type="ECO:0000313" key="2">
    <source>
        <dbReference type="Proteomes" id="UP000337909"/>
    </source>
</evidence>
<protein>
    <submittedName>
        <fullName evidence="1">Uncharacterized protein</fullName>
    </submittedName>
</protein>
<organism evidence="1 2">
    <name type="scientific">Pseudomonas fluorescens</name>
    <dbReference type="NCBI Taxonomy" id="294"/>
    <lineage>
        <taxon>Bacteria</taxon>
        <taxon>Pseudomonadati</taxon>
        <taxon>Pseudomonadota</taxon>
        <taxon>Gammaproteobacteria</taxon>
        <taxon>Pseudomonadales</taxon>
        <taxon>Pseudomonadaceae</taxon>
        <taxon>Pseudomonas</taxon>
    </lineage>
</organism>
<name>A0A5E7C8W6_PSEFL</name>
<proteinExistence type="predicted"/>
<gene>
    <name evidence="1" type="ORF">PS691_02632</name>
</gene>